<accession>A0ACB7YU80</accession>
<protein>
    <submittedName>
        <fullName evidence="1">Uncharacterized protein</fullName>
    </submittedName>
</protein>
<gene>
    <name evidence="1" type="ORF">Vadar_001671</name>
</gene>
<dbReference type="EMBL" id="CM037153">
    <property type="protein sequence ID" value="KAH7856465.1"/>
    <property type="molecule type" value="Genomic_DNA"/>
</dbReference>
<evidence type="ECO:0000313" key="1">
    <source>
        <dbReference type="EMBL" id="KAH7856465.1"/>
    </source>
</evidence>
<reference evidence="1 2" key="1">
    <citation type="journal article" date="2021" name="Hortic Res">
        <title>High-quality reference genome and annotation aids understanding of berry development for evergreen blueberry (Vaccinium darrowii).</title>
        <authorList>
            <person name="Yu J."/>
            <person name="Hulse-Kemp A.M."/>
            <person name="Babiker E."/>
            <person name="Staton M."/>
        </authorList>
    </citation>
    <scope>NUCLEOTIDE SEQUENCE [LARGE SCALE GENOMIC DNA]</scope>
    <source>
        <strain evidence="2">cv. NJ 8807/NJ 8810</strain>
        <tissue evidence="1">Young leaf</tissue>
    </source>
</reference>
<name>A0ACB7YU80_9ERIC</name>
<organism evidence="1 2">
    <name type="scientific">Vaccinium darrowii</name>
    <dbReference type="NCBI Taxonomy" id="229202"/>
    <lineage>
        <taxon>Eukaryota</taxon>
        <taxon>Viridiplantae</taxon>
        <taxon>Streptophyta</taxon>
        <taxon>Embryophyta</taxon>
        <taxon>Tracheophyta</taxon>
        <taxon>Spermatophyta</taxon>
        <taxon>Magnoliopsida</taxon>
        <taxon>eudicotyledons</taxon>
        <taxon>Gunneridae</taxon>
        <taxon>Pentapetalae</taxon>
        <taxon>asterids</taxon>
        <taxon>Ericales</taxon>
        <taxon>Ericaceae</taxon>
        <taxon>Vaccinioideae</taxon>
        <taxon>Vaccinieae</taxon>
        <taxon>Vaccinium</taxon>
    </lineage>
</organism>
<comment type="caution">
    <text evidence="1">The sequence shown here is derived from an EMBL/GenBank/DDBJ whole genome shotgun (WGS) entry which is preliminary data.</text>
</comment>
<keyword evidence="2" id="KW-1185">Reference proteome</keyword>
<proteinExistence type="predicted"/>
<dbReference type="Proteomes" id="UP000828048">
    <property type="component" value="Chromosome 3"/>
</dbReference>
<evidence type="ECO:0000313" key="2">
    <source>
        <dbReference type="Proteomes" id="UP000828048"/>
    </source>
</evidence>
<sequence length="112" mass="12941">MDAGIVPDGTMSSISADSYRRNPEWLFGIHSSTTLPMLPNLAPMNREAKVQRYREKRKARKFEKKIRYASRQAYAETRPRVKGKFAREIDKESELDQMFSMDEYPHGIGPSS</sequence>